<gene>
    <name evidence="1" type="ORF">SAMN05421630_106458</name>
</gene>
<dbReference type="Proteomes" id="UP000199494">
    <property type="component" value="Unassembled WGS sequence"/>
</dbReference>
<accession>A0A222VIL6</accession>
<sequence length="212" mass="22153">MIATTRYQLALLAHSQRYLPPLLGYLATLAILYSSADAPALPEFAISTAALLVVACWLVIALVGAEDPAQRLITMSHARRRLTVLVAPAIAALTCTMLLTLGSLCWAMLVHGGVPLADLGWGLLAHIAGACWGIAIGLACSQYFIPRIGFTVLTALPALAALLLVRWLPLVNPMLRALAGETAPARPVLLAAVTSVLALGLSTGMATAASRR</sequence>
<protein>
    <submittedName>
        <fullName evidence="1">Uncharacterized protein</fullName>
    </submittedName>
</protein>
<dbReference type="KEGG" id="pmad:BAY61_00220"/>
<reference evidence="1 2" key="1">
    <citation type="submission" date="2016-10" db="EMBL/GenBank/DDBJ databases">
        <authorList>
            <person name="de Groot N.N."/>
        </authorList>
    </citation>
    <scope>NUCLEOTIDE SEQUENCE [LARGE SCALE GENOMIC DNA]</scope>
    <source>
        <strain evidence="1 2">CGMCC 4.5506</strain>
    </source>
</reference>
<dbReference type="AlphaFoldDB" id="A0A222VIL6"/>
<dbReference type="STRING" id="530584.SAMN05421630_106458"/>
<name>A0A222VIL6_9PSEU</name>
<keyword evidence="2" id="KW-1185">Reference proteome</keyword>
<evidence type="ECO:0000313" key="2">
    <source>
        <dbReference type="Proteomes" id="UP000199494"/>
    </source>
</evidence>
<proteinExistence type="predicted"/>
<dbReference type="EMBL" id="FMZE01000006">
    <property type="protein sequence ID" value="SDD21930.1"/>
    <property type="molecule type" value="Genomic_DNA"/>
</dbReference>
<evidence type="ECO:0000313" key="1">
    <source>
        <dbReference type="EMBL" id="SDD21930.1"/>
    </source>
</evidence>
<dbReference type="OrthoDB" id="4337269at2"/>
<organism evidence="1 2">
    <name type="scientific">Prauserella marina</name>
    <dbReference type="NCBI Taxonomy" id="530584"/>
    <lineage>
        <taxon>Bacteria</taxon>
        <taxon>Bacillati</taxon>
        <taxon>Actinomycetota</taxon>
        <taxon>Actinomycetes</taxon>
        <taxon>Pseudonocardiales</taxon>
        <taxon>Pseudonocardiaceae</taxon>
        <taxon>Prauserella</taxon>
    </lineage>
</organism>
<dbReference type="RefSeq" id="WP_091806463.1">
    <property type="nucleotide sequence ID" value="NZ_CP016353.1"/>
</dbReference>